<dbReference type="eggNOG" id="ENOG502QZAQ">
    <property type="taxonomic scope" value="Eukaryota"/>
</dbReference>
<dbReference type="VEuPathDB" id="AmoebaDB:EHI5A_035540"/>
<dbReference type="GO" id="GO:0005737">
    <property type="term" value="C:cytoplasm"/>
    <property type="evidence" value="ECO:0007669"/>
    <property type="project" value="TreeGrafter"/>
</dbReference>
<evidence type="ECO:0000313" key="2">
    <source>
        <dbReference type="EMBL" id="GAT92903.1"/>
    </source>
</evidence>
<gene>
    <name evidence="2" type="ORF">CL6EHI_141850</name>
</gene>
<dbReference type="PANTHER" id="PTHR13650">
    <property type="entry name" value="SPATACSIN"/>
    <property type="match status" value="1"/>
</dbReference>
<dbReference type="InterPro" id="IPR028107">
    <property type="entry name" value="Spatacsin_C_dom"/>
</dbReference>
<dbReference type="VEuPathDB" id="AmoebaDB:EHI8A_083450"/>
<dbReference type="Pfam" id="PF14649">
    <property type="entry name" value="Spatacsin_C"/>
    <property type="match status" value="1"/>
</dbReference>
<sequence>MKEIVIHTFKELVGYEYENVKISPNQNYISILEKNRQLHIISLINSFEKTIEKVQSYNWAILNKSENLIYQSSDRLYIYEPHSNSNFVLQTLVSDKVCTIDSYRNAFIIIIPLENEHSFDINIYDTSLRLFSVTLHDIICFNSAHRLSLFIHKNGEISILSPEEPHHLHVYLSFLTTTFNDLRSFSFSKELQNFVFCNGKKVIVFTPITHLTDEPYKELLEMDSKNPLTFTSYDLEQSGLSEQIFVSQTGIYIIQKFTNKFILSRVGSEERIDQHSIQLVGDTIFPVYISDNKLIAAVSGDSRRMLLTLINGGFGSLINYITDLNPQFAVDSADSRILITLEHALETVDSSEVDKAVDKLIEKNDNQLLSAALKIFVDHLGIETPRDIIQVCLKACKFIAQHDLMENVDMLGEAIRKIGSADEKIRRESREQRCQKVKKVFGEEFDHKKQEINNTLKMIDLKCTNKKLSFEDIILNGNIPSNETKDSDLIIKGQALCMKKAQEGKHDIAIKIALRIGIEDLSKMLLTLIMNTTNSLLRQSCIEMYYEIDPHLNQFDIDFINTYDHRSHTKLNRKYDVSIVKGIEEISPFDGDIPTKIAQKYGITSDILPVLDEKELCVVRVNDIINANDRDKSFILAECGENECCVDQWELVKYFISHNKEDKVKEWIKEHLDLIKGEEDKKTLWRLVEYYCVDPSKRVIKDFIEENTFKPDSECLKDQKELLIHPHPSISEKQALTIVEEYKSINNLPLIDSCIEGMKITKFPVMWMNQIHALHSSYEEAILMNTLKHLDAPLPMDGKLKEPVFNLLLSKPQLSNILNAFFEENTKTESASSSKLNGICHLTTTNGDLSLTQLYSNTFQRVYDPLIEGPFGFVPRKSIPEGKNWLSCEYYLTQKQCIFAKMNQKITDKKLCELIVANDSEVRTCCSFISNNPYIKLVTVLHEDLQTQYDYIFKHYPSLQSIKNENMIDYHLLFESNFEIKEEFVKCYDELMGSSYPPTKGWDRLGYLCNIFQVPLRPMQLQILSRKQAFLEMLIFADKHGYKWSDVKDLLIQYSGDVSIAKHISNAIGALSKISSERGLLTILLEDSPLEAFSIFIGSSNKTINSTKDRIIEMVQEDCSCRLLRLGFFLFDCTNALRHFFDICGLISQTNFEDIESNSEQMDLKYGMIGNEEWRKSVIEDCLDIVVSWWQQRSPMRLEKLIGYLKGKNLGESVKLKIKKYCNIIELIEKTQLSLSLIESPIEFIEKMTNARYFEETYHHINEFEPRFLFKVIEKEANQMVGKQNWKSIDELLQRRKAPALEAIQYYQEHIDQLVKTRNELNYQTINIEVVEIMELKEQWFDVLERQNSNGNILQMHAENKQILATYQQAVREHVPVEALINPTVKSVYYVLNTSNYTLAQQMNETVHAEEIEVFNEVLKFITSAQSYTMKLEEGIEQINSIYKGTTHINPIVELLKIRYEMIHKYFEDKSLVLVVLTSSADYNAKAIDFLQTICGPKVVSKYSNKVVEWSKVFEDAKRFVEAERIDQNELGRLLANNFIEITNTIKPVCVIGWSTPNILAYLNILSKVADIVKPMLNLLENVTTINTLAEALILCHTAAKNANSTELMKEVLTKIQKSLVVFLIPHNHSYLVRVITRTKAYDDIRIPRLHDSPTTLVKYFISEAMTDKDVDYRVILPKHDQKDAFETLLYYQSDLAEIKDEIGITSNPLYETLFAETYSYLNDSIEGGNLFFNKAKKIVDTAIMKMGSKKGCVDDAYSDILEAMSCYTKAAGFFCNGQEYYWANKCGQQINLLALQIFYNNVQIIGLTHEKAKNQLMYISDVEDAVLFATAYNLLELHQWIPSIFEQCFVRQNINYIEEWRKVFNMDNKTWEELVEYIDRPQKQIKKKEIAVLREQFMKKCHGYWPELFCCQDGVVLTEGILKPEIKEMIQNAHIIRNIYITDIVAIDDDNNFDH</sequence>
<dbReference type="Proteomes" id="UP000078387">
    <property type="component" value="Unassembled WGS sequence"/>
</dbReference>
<evidence type="ECO:0000259" key="1">
    <source>
        <dbReference type="Pfam" id="PF14649"/>
    </source>
</evidence>
<dbReference type="PANTHER" id="PTHR13650:SF0">
    <property type="entry name" value="SPATACSIN"/>
    <property type="match status" value="1"/>
</dbReference>
<reference evidence="2 3" key="1">
    <citation type="submission" date="2016-05" db="EMBL/GenBank/DDBJ databases">
        <title>First whole genome sequencing of Entamoeba histolytica HM1:IMSS-clone-6.</title>
        <authorList>
            <person name="Mukherjee Avik.K."/>
            <person name="Izumyama S."/>
            <person name="Nakada-Tsukui K."/>
            <person name="Nozaki T."/>
        </authorList>
    </citation>
    <scope>NUCLEOTIDE SEQUENCE [LARGE SCALE GENOMIC DNA]</scope>
    <source>
        <strain evidence="2 3">HM1:IMSS clone 6</strain>
    </source>
</reference>
<accession>A0A175JHK2</accession>
<proteinExistence type="predicted"/>
<protein>
    <recommendedName>
        <fullName evidence="1">Spatacsin C-terminal domain-containing protein</fullName>
    </recommendedName>
</protein>
<dbReference type="InterPro" id="IPR028103">
    <property type="entry name" value="Spatacsin"/>
</dbReference>
<feature type="domain" description="Spatacsin C-terminal" evidence="1">
    <location>
        <begin position="1727"/>
        <end position="1877"/>
    </location>
</feature>
<dbReference type="VEuPathDB" id="AmoebaDB:KM1_046260"/>
<dbReference type="EMBL" id="BDEQ01000001">
    <property type="protein sequence ID" value="GAT92903.1"/>
    <property type="molecule type" value="Genomic_DNA"/>
</dbReference>
<dbReference type="VEuPathDB" id="AmoebaDB:EHI_141850"/>
<comment type="caution">
    <text evidence="2">The sequence shown here is derived from an EMBL/GenBank/DDBJ whole genome shotgun (WGS) entry which is preliminary data.</text>
</comment>
<dbReference type="VEuPathDB" id="AmoebaDB:EHI7A_006470"/>
<evidence type="ECO:0000313" key="3">
    <source>
        <dbReference type="Proteomes" id="UP000078387"/>
    </source>
</evidence>
<name>A0A175JHK2_ENTHI</name>
<organism evidence="2 3">
    <name type="scientific">Entamoeba histolytica</name>
    <dbReference type="NCBI Taxonomy" id="5759"/>
    <lineage>
        <taxon>Eukaryota</taxon>
        <taxon>Amoebozoa</taxon>
        <taxon>Evosea</taxon>
        <taxon>Archamoebae</taxon>
        <taxon>Mastigamoebida</taxon>
        <taxon>Entamoebidae</taxon>
        <taxon>Entamoeba</taxon>
    </lineage>
</organism>